<proteinExistence type="predicted"/>
<reference evidence="3" key="3">
    <citation type="submission" date="2006-11" db="EMBL/GenBank/DDBJ databases">
        <title>.</title>
        <authorList>
            <person name="Buell C."/>
            <person name="Yuan Q."/>
            <person name="Ouyang S."/>
            <person name="Liu J."/>
            <person name="Wang A."/>
            <person name="Maiti R."/>
            <person name="Lin H."/>
            <person name="Zhu W."/>
            <person name="Hamilton J."/>
            <person name="Jones K."/>
            <person name="Tallon L."/>
            <person name="Feldblyum T."/>
            <person name="Tsitrin T."/>
            <person name="Bera J."/>
            <person name="Kim M."/>
            <person name="Jin S."/>
            <person name="Fadrosh D."/>
            <person name="Vuong H."/>
            <person name="Overton II L."/>
            <person name="Reardon M."/>
            <person name="Weaver B."/>
            <person name="Johri S."/>
            <person name="Lewis M."/>
            <person name="Utterback T."/>
            <person name="Van Aken S."/>
            <person name="Wortman J."/>
            <person name="Haas B."/>
            <person name="Koo H."/>
            <person name="Zismann V."/>
            <person name="Hsiao J."/>
            <person name="Iobst S."/>
            <person name="de Vazeilles A."/>
            <person name="White O."/>
            <person name="Salzberg S."/>
            <person name="Fraser C."/>
        </authorList>
    </citation>
    <scope>NUCLEOTIDE SEQUENCE</scope>
</reference>
<reference evidence="4" key="1">
    <citation type="journal article" date="2005" name="Nature">
        <title>The map-based sequence of the rice genome.</title>
        <authorList>
            <consortium name="International rice genome sequencing project (IRGSP)"/>
            <person name="Matsumoto T."/>
            <person name="Wu J."/>
            <person name="Kanamori H."/>
            <person name="Katayose Y."/>
            <person name="Fujisawa M."/>
            <person name="Namiki N."/>
            <person name="Mizuno H."/>
            <person name="Yamamoto K."/>
            <person name="Antonio B.A."/>
            <person name="Baba T."/>
            <person name="Sakata K."/>
            <person name="Nagamura Y."/>
            <person name="Aoki H."/>
            <person name="Arikawa K."/>
            <person name="Arita K."/>
            <person name="Bito T."/>
            <person name="Chiden Y."/>
            <person name="Fujitsuka N."/>
            <person name="Fukunaka R."/>
            <person name="Hamada M."/>
            <person name="Harada C."/>
            <person name="Hayashi A."/>
            <person name="Hijishita S."/>
            <person name="Honda M."/>
            <person name="Hosokawa S."/>
            <person name="Ichikawa Y."/>
            <person name="Idonuma A."/>
            <person name="Iijima M."/>
            <person name="Ikeda M."/>
            <person name="Ikeno M."/>
            <person name="Ito K."/>
            <person name="Ito S."/>
            <person name="Ito T."/>
            <person name="Ito Y."/>
            <person name="Ito Y."/>
            <person name="Iwabuchi A."/>
            <person name="Kamiya K."/>
            <person name="Karasawa W."/>
            <person name="Kurita K."/>
            <person name="Katagiri S."/>
            <person name="Kikuta A."/>
            <person name="Kobayashi H."/>
            <person name="Kobayashi N."/>
            <person name="Machita K."/>
            <person name="Maehara T."/>
            <person name="Masukawa M."/>
            <person name="Mizubayashi T."/>
            <person name="Mukai Y."/>
            <person name="Nagasaki H."/>
            <person name="Nagata Y."/>
            <person name="Naito S."/>
            <person name="Nakashima M."/>
            <person name="Nakama Y."/>
            <person name="Nakamichi Y."/>
            <person name="Nakamura M."/>
            <person name="Meguro A."/>
            <person name="Negishi M."/>
            <person name="Ohta I."/>
            <person name="Ohta T."/>
            <person name="Okamoto M."/>
            <person name="Ono N."/>
            <person name="Saji S."/>
            <person name="Sakaguchi M."/>
            <person name="Sakai K."/>
            <person name="Shibata M."/>
            <person name="Shimokawa T."/>
            <person name="Song J."/>
            <person name="Takazaki Y."/>
            <person name="Terasawa K."/>
            <person name="Tsugane M."/>
            <person name="Tsuji K."/>
            <person name="Ueda S."/>
            <person name="Waki K."/>
            <person name="Yamagata H."/>
            <person name="Yamamoto M."/>
            <person name="Yamamoto S."/>
            <person name="Yamane H."/>
            <person name="Yoshiki S."/>
            <person name="Yoshihara R."/>
            <person name="Yukawa K."/>
            <person name="Zhong H."/>
            <person name="Yano M."/>
            <person name="Yuan Q."/>
            <person name="Ouyang S."/>
            <person name="Liu J."/>
            <person name="Jones K.M."/>
            <person name="Gansberger K."/>
            <person name="Moffat K."/>
            <person name="Hill J."/>
            <person name="Bera J."/>
            <person name="Fadrosh D."/>
            <person name="Jin S."/>
            <person name="Johri S."/>
            <person name="Kim M."/>
            <person name="Overton L."/>
            <person name="Reardon M."/>
            <person name="Tsitrin T."/>
            <person name="Vuong H."/>
            <person name="Weaver B."/>
            <person name="Ciecko A."/>
            <person name="Tallon L."/>
            <person name="Jackson J."/>
            <person name="Pai G."/>
            <person name="Aken S.V."/>
            <person name="Utterback T."/>
            <person name="Reidmuller S."/>
            <person name="Feldblyum T."/>
            <person name="Hsiao J."/>
            <person name="Zismann V."/>
            <person name="Iobst S."/>
            <person name="de Vazeille A.R."/>
            <person name="Buell C.R."/>
            <person name="Ying K."/>
            <person name="Li Y."/>
            <person name="Lu T."/>
            <person name="Huang Y."/>
            <person name="Zhao Q."/>
            <person name="Feng Q."/>
            <person name="Zhang L."/>
            <person name="Zhu J."/>
            <person name="Weng Q."/>
            <person name="Mu J."/>
            <person name="Lu Y."/>
            <person name="Fan D."/>
            <person name="Liu Y."/>
            <person name="Guan J."/>
            <person name="Zhang Y."/>
            <person name="Yu S."/>
            <person name="Liu X."/>
            <person name="Zhang Y."/>
            <person name="Hong G."/>
            <person name="Han B."/>
            <person name="Choisne N."/>
            <person name="Demange N."/>
            <person name="Orjeda G."/>
            <person name="Samain S."/>
            <person name="Cattolico L."/>
            <person name="Pelletier E."/>
            <person name="Couloux A."/>
            <person name="Segurens B."/>
            <person name="Wincker P."/>
            <person name="D'Hont A."/>
            <person name="Scarpelli C."/>
            <person name="Weissenbach J."/>
            <person name="Salanoubat M."/>
            <person name="Quetier F."/>
            <person name="Yu Y."/>
            <person name="Kim H.R."/>
            <person name="Rambo T."/>
            <person name="Currie J."/>
            <person name="Collura K."/>
            <person name="Luo M."/>
            <person name="Yang T."/>
            <person name="Ammiraju J.S.S."/>
            <person name="Engler F."/>
            <person name="Soderlund C."/>
            <person name="Wing R.A."/>
            <person name="Palmer L.E."/>
            <person name="de la Bastide M."/>
            <person name="Spiegel L."/>
            <person name="Nascimento L."/>
            <person name="Zutavern T."/>
            <person name="O'Shaughnessy A."/>
            <person name="Dike S."/>
            <person name="Dedhia N."/>
            <person name="Preston R."/>
            <person name="Balija V."/>
            <person name="McCombie W.R."/>
            <person name="Chow T."/>
            <person name="Chen H."/>
            <person name="Chung M."/>
            <person name="Chen C."/>
            <person name="Shaw J."/>
            <person name="Wu H."/>
            <person name="Hsiao K."/>
            <person name="Chao Y."/>
            <person name="Chu M."/>
            <person name="Cheng C."/>
            <person name="Hour A."/>
            <person name="Lee P."/>
            <person name="Lin S."/>
            <person name="Lin Y."/>
            <person name="Liou J."/>
            <person name="Liu S."/>
            <person name="Hsing Y."/>
            <person name="Raghuvanshi S."/>
            <person name="Mohanty A."/>
            <person name="Bharti A.K."/>
            <person name="Gaur A."/>
            <person name="Gupta V."/>
            <person name="Kumar D."/>
            <person name="Ravi V."/>
            <person name="Vij S."/>
            <person name="Kapur A."/>
            <person name="Khurana P."/>
            <person name="Khurana P."/>
            <person name="Khurana J.P."/>
            <person name="Tyagi A.K."/>
            <person name="Gaikwad K."/>
            <person name="Singh A."/>
            <person name="Dalal V."/>
            <person name="Srivastava S."/>
            <person name="Dixit A."/>
            <person name="Pal A.K."/>
            <person name="Ghazi I.A."/>
            <person name="Yadav M."/>
            <person name="Pandit A."/>
            <person name="Bhargava A."/>
            <person name="Sureshbabu K."/>
            <person name="Batra K."/>
            <person name="Sharma T.R."/>
            <person name="Mohapatra T."/>
            <person name="Singh N.K."/>
            <person name="Messing J."/>
            <person name="Nelson A.B."/>
            <person name="Fuks G."/>
            <person name="Kavchok S."/>
            <person name="Keizer G."/>
            <person name="Linton E."/>
            <person name="Llaca V."/>
            <person name="Song R."/>
            <person name="Tanyolac B."/>
            <person name="Young S."/>
            <person name="Ho-Il K."/>
            <person name="Hahn J.H."/>
            <person name="Sangsakoo G."/>
            <person name="Vanavichit A."/>
            <person name="de Mattos Luiz.A.T."/>
            <person name="Zimmer P.D."/>
            <person name="Malone G."/>
            <person name="Dellagostin O."/>
            <person name="de Oliveira A.C."/>
            <person name="Bevan M."/>
            <person name="Bancroft I."/>
            <person name="Minx P."/>
            <person name="Cordum H."/>
            <person name="Wilson R."/>
            <person name="Cheng Z."/>
            <person name="Jin W."/>
            <person name="Jiang J."/>
            <person name="Leong S.A."/>
            <person name="Iwama H."/>
            <person name="Gojobori T."/>
            <person name="Itoh T."/>
            <person name="Niimura Y."/>
            <person name="Fujii Y."/>
            <person name="Habara T."/>
            <person name="Sakai H."/>
            <person name="Sato Y."/>
            <person name="Wilson G."/>
            <person name="Kumar K."/>
            <person name="McCouch S."/>
            <person name="Juretic N."/>
            <person name="Hoen D."/>
            <person name="Wright S."/>
            <person name="Bruskiewich R."/>
            <person name="Bureau T."/>
            <person name="Miyao A."/>
            <person name="Hirochika H."/>
            <person name="Nishikawa T."/>
            <person name="Kadowaki K."/>
            <person name="Sugiura M."/>
            <person name="Burr B."/>
            <person name="Sasaki T."/>
        </authorList>
    </citation>
    <scope>NUCLEOTIDE SEQUENCE [LARGE SCALE GENOMIC DNA]</scope>
    <source>
        <strain evidence="4">cv. Nipponbare</strain>
    </source>
</reference>
<reference evidence="3" key="2">
    <citation type="submission" date="2005-04" db="EMBL/GenBank/DDBJ databases">
        <authorList>
            <person name="Buell R."/>
        </authorList>
    </citation>
    <scope>NUCLEOTIDE SEQUENCE</scope>
</reference>
<protein>
    <recommendedName>
        <fullName evidence="5">Retrotransposon, putative, centromere-specific</fullName>
    </recommendedName>
</protein>
<dbReference type="EMBL" id="AC148393">
    <property type="protein sequence ID" value="AAX96608.1"/>
    <property type="molecule type" value="Genomic_DNA"/>
</dbReference>
<name>Q2R604_ORYSJ</name>
<gene>
    <name evidence="2" type="ordered locus">LOC_Os11g22730</name>
</gene>
<feature type="compositionally biased region" description="Basic residues" evidence="1">
    <location>
        <begin position="1"/>
        <end position="19"/>
    </location>
</feature>
<evidence type="ECO:0000313" key="4">
    <source>
        <dbReference type="Proteomes" id="UP000000763"/>
    </source>
</evidence>
<dbReference type="EMBL" id="AC146938">
    <property type="protein sequence ID" value="AAX96013.1"/>
    <property type="molecule type" value="Genomic_DNA"/>
</dbReference>
<evidence type="ECO:0000256" key="1">
    <source>
        <dbReference type="SAM" id="MobiDB-lite"/>
    </source>
</evidence>
<reference evidence="4" key="4">
    <citation type="journal article" date="2008" name="Nucleic Acids Res.">
        <title>The rice annotation project database (RAP-DB): 2008 update.</title>
        <authorList>
            <consortium name="The rice annotation project (RAP)"/>
        </authorList>
    </citation>
    <scope>GENOME REANNOTATION</scope>
    <source>
        <strain evidence="4">cv. Nipponbare</strain>
    </source>
</reference>
<evidence type="ECO:0000313" key="2">
    <source>
        <dbReference type="EMBL" id="AAX96013.1"/>
    </source>
</evidence>
<accession>Q2R604</accession>
<feature type="region of interest" description="Disordered" evidence="1">
    <location>
        <begin position="1"/>
        <end position="20"/>
    </location>
</feature>
<organism evidence="3 4">
    <name type="scientific">Oryza sativa subsp. japonica</name>
    <name type="common">Rice</name>
    <dbReference type="NCBI Taxonomy" id="39947"/>
    <lineage>
        <taxon>Eukaryota</taxon>
        <taxon>Viridiplantae</taxon>
        <taxon>Streptophyta</taxon>
        <taxon>Embryophyta</taxon>
        <taxon>Tracheophyta</taxon>
        <taxon>Spermatophyta</taxon>
        <taxon>Magnoliopsida</taxon>
        <taxon>Liliopsida</taxon>
        <taxon>Poales</taxon>
        <taxon>Poaceae</taxon>
        <taxon>BOP clade</taxon>
        <taxon>Oryzoideae</taxon>
        <taxon>Oryzeae</taxon>
        <taxon>Oryzinae</taxon>
        <taxon>Oryza</taxon>
        <taxon>Oryza sativa</taxon>
    </lineage>
</organism>
<dbReference type="Proteomes" id="UP000000763">
    <property type="component" value="Chromosome 11"/>
</dbReference>
<feature type="region of interest" description="Disordered" evidence="1">
    <location>
        <begin position="38"/>
        <end position="74"/>
    </location>
</feature>
<dbReference type="AlphaFoldDB" id="Q2R604"/>
<evidence type="ECO:0008006" key="5">
    <source>
        <dbReference type="Google" id="ProtNLM"/>
    </source>
</evidence>
<evidence type="ECO:0000313" key="3">
    <source>
        <dbReference type="EMBL" id="AAX96608.1"/>
    </source>
</evidence>
<sequence>MAGLRKGKRDGHAQHRLLHHQRDILSSSRFAYKGAQNIHHEEKSNMLEMSSPSLTKEEEKTDAPTLSEEGIKGKLNGAGITQGECASDESHLSTIHANLEQILVETTSDLPLSQVDLLAVPCDKEELCDNASLISLPQLVNEHAISSVSLCADFKHVVHIANDVVLNRPRVEHHMEKPRTVFREEGEDDVTMATMDTTIAHIMDEQDDIKIKSSKCWNQIRPPATLLTSNGR</sequence>